<dbReference type="InterPro" id="IPR011042">
    <property type="entry name" value="6-blade_b-propeller_TolB-like"/>
</dbReference>
<dbReference type="PANTHER" id="PTHR46388:SF2">
    <property type="entry name" value="NHL REPEAT-CONTAINING PROTEIN 2"/>
    <property type="match status" value="1"/>
</dbReference>
<dbReference type="EMBL" id="JBHSPR010000001">
    <property type="protein sequence ID" value="MFC6014656.1"/>
    <property type="molecule type" value="Genomic_DNA"/>
</dbReference>
<dbReference type="InterPro" id="IPR056822">
    <property type="entry name" value="TEN_NHL"/>
</dbReference>
<dbReference type="Gene3D" id="2.120.10.30">
    <property type="entry name" value="TolB, C-terminal domain"/>
    <property type="match status" value="3"/>
</dbReference>
<reference evidence="6" key="1">
    <citation type="journal article" date="2019" name="Int. J. Syst. Evol. Microbiol.">
        <title>The Global Catalogue of Microorganisms (GCM) 10K type strain sequencing project: providing services to taxonomists for standard genome sequencing and annotation.</title>
        <authorList>
            <consortium name="The Broad Institute Genomics Platform"/>
            <consortium name="The Broad Institute Genome Sequencing Center for Infectious Disease"/>
            <person name="Wu L."/>
            <person name="Ma J."/>
        </authorList>
    </citation>
    <scope>NUCLEOTIDE SEQUENCE [LARGE SCALE GENOMIC DNA]</scope>
    <source>
        <strain evidence="6">ZS-35-S2</strain>
    </source>
</reference>
<keyword evidence="2" id="KW-0472">Membrane</keyword>
<gene>
    <name evidence="5" type="ORF">ACFP2T_00395</name>
</gene>
<evidence type="ECO:0000313" key="6">
    <source>
        <dbReference type="Proteomes" id="UP001596203"/>
    </source>
</evidence>
<keyword evidence="2" id="KW-0812">Transmembrane</keyword>
<dbReference type="PANTHER" id="PTHR46388">
    <property type="entry name" value="NHL REPEAT-CONTAINING PROTEIN 2"/>
    <property type="match status" value="1"/>
</dbReference>
<dbReference type="RefSeq" id="WP_377416037.1">
    <property type="nucleotide sequence ID" value="NZ_JBHSPR010000001.1"/>
</dbReference>
<comment type="caution">
    <text evidence="5">The sequence shown here is derived from an EMBL/GenBank/DDBJ whole genome shotgun (WGS) entry which is preliminary data.</text>
</comment>
<feature type="signal peptide" evidence="3">
    <location>
        <begin position="1"/>
        <end position="28"/>
    </location>
</feature>
<feature type="transmembrane region" description="Helical" evidence="2">
    <location>
        <begin position="381"/>
        <end position="400"/>
    </location>
</feature>
<organism evidence="5 6">
    <name type="scientific">Plantactinospora solaniradicis</name>
    <dbReference type="NCBI Taxonomy" id="1723736"/>
    <lineage>
        <taxon>Bacteria</taxon>
        <taxon>Bacillati</taxon>
        <taxon>Actinomycetota</taxon>
        <taxon>Actinomycetes</taxon>
        <taxon>Micromonosporales</taxon>
        <taxon>Micromonosporaceae</taxon>
        <taxon>Plantactinospora</taxon>
    </lineage>
</organism>
<keyword evidence="3" id="KW-0732">Signal</keyword>
<evidence type="ECO:0000313" key="5">
    <source>
        <dbReference type="EMBL" id="MFC6014656.1"/>
    </source>
</evidence>
<feature type="region of interest" description="Disordered" evidence="1">
    <location>
        <begin position="357"/>
        <end position="377"/>
    </location>
</feature>
<dbReference type="SUPFAM" id="SSF63829">
    <property type="entry name" value="Calcium-dependent phosphotriesterase"/>
    <property type="match status" value="2"/>
</dbReference>
<evidence type="ECO:0000256" key="2">
    <source>
        <dbReference type="SAM" id="Phobius"/>
    </source>
</evidence>
<feature type="domain" description="Teneurin NHL" evidence="4">
    <location>
        <begin position="44"/>
        <end position="155"/>
    </location>
</feature>
<dbReference type="Proteomes" id="UP001596203">
    <property type="component" value="Unassembled WGS sequence"/>
</dbReference>
<accession>A0ABW1K0B2</accession>
<name>A0ABW1K0B2_9ACTN</name>
<dbReference type="Pfam" id="PF25021">
    <property type="entry name" value="TEN_NHL"/>
    <property type="match status" value="1"/>
</dbReference>
<feature type="chain" id="PRO_5045889348" description="Teneurin NHL domain-containing protein" evidence="3">
    <location>
        <begin position="29"/>
        <end position="406"/>
    </location>
</feature>
<keyword evidence="6" id="KW-1185">Reference proteome</keyword>
<keyword evidence="2" id="KW-1133">Transmembrane helix</keyword>
<evidence type="ECO:0000259" key="4">
    <source>
        <dbReference type="Pfam" id="PF25021"/>
    </source>
</evidence>
<protein>
    <recommendedName>
        <fullName evidence="4">Teneurin NHL domain-containing protein</fullName>
    </recommendedName>
</protein>
<sequence length="406" mass="40550">MLPTHRLSALLTALTISATLIPPTPAYADQNGLDVFAGTGTAGATGDGGPASAALLNHPTGVAVAGDGTVYISDGGNRRVRRVAPDGTISTVAGTGRAGTAGDAVPDGTPGDQVDLLLPQSLAVGSDNTLYISDPGLYRIFRLSPDGRLSVFAGTGVPGLIGDGGPAIRASFGQLGGLAVAPDGTVYIGDLRTHRVRAVSPAGEISTVAGNGNGQITAAGGPATTVALPNPSSLSVDAGGAVWIGTGLTVHRLSGGKLATVTLPDQPDGGRWGLSEAATWPLPESPLTNVAAVSAVGDQVYLLDQQSRTVLRLGTGDALETVAALDSAEGPVAGPVAVAAAGAAYLVDNASHRVYSFRPTAPRPDGPDGPDGPDDGSSVPWWPFAVAGALVIAIGAWLFARRRRAH</sequence>
<evidence type="ECO:0000256" key="1">
    <source>
        <dbReference type="SAM" id="MobiDB-lite"/>
    </source>
</evidence>
<proteinExistence type="predicted"/>
<evidence type="ECO:0000256" key="3">
    <source>
        <dbReference type="SAM" id="SignalP"/>
    </source>
</evidence>